<keyword evidence="6" id="KW-0547">Nucleotide-binding</keyword>
<feature type="domain" description="Dynein heavy chain hydrolytic ATP-binding dynein motor region" evidence="11">
    <location>
        <begin position="2"/>
        <end position="104"/>
    </location>
</feature>
<dbReference type="GO" id="GO:0030473">
    <property type="term" value="P:nuclear migration along microtubule"/>
    <property type="evidence" value="ECO:0007669"/>
    <property type="project" value="UniProtKB-ARBA"/>
</dbReference>
<evidence type="ECO:0000259" key="11">
    <source>
        <dbReference type="Pfam" id="PF12774"/>
    </source>
</evidence>
<dbReference type="WBParaSite" id="ACAC_0000352501-mRNA-1">
    <property type="protein sequence ID" value="ACAC_0000352501-mRNA-1"/>
    <property type="gene ID" value="ACAC_0000352501"/>
</dbReference>
<dbReference type="InterPro" id="IPR026983">
    <property type="entry name" value="DHC"/>
</dbReference>
<dbReference type="GO" id="GO:0060294">
    <property type="term" value="P:cilium movement involved in cell motility"/>
    <property type="evidence" value="ECO:0007669"/>
    <property type="project" value="TreeGrafter"/>
</dbReference>
<dbReference type="AlphaFoldDB" id="A0A0K0D0E0"/>
<evidence type="ECO:0000256" key="2">
    <source>
        <dbReference type="ARBA" id="ARBA00022197"/>
    </source>
</evidence>
<evidence type="ECO:0000256" key="8">
    <source>
        <dbReference type="ARBA" id="ARBA00023054"/>
    </source>
</evidence>
<keyword evidence="9" id="KW-0505">Motor protein</keyword>
<organism evidence="12 13">
    <name type="scientific">Angiostrongylus cantonensis</name>
    <name type="common">Rat lungworm</name>
    <dbReference type="NCBI Taxonomy" id="6313"/>
    <lineage>
        <taxon>Eukaryota</taxon>
        <taxon>Metazoa</taxon>
        <taxon>Ecdysozoa</taxon>
        <taxon>Nematoda</taxon>
        <taxon>Chromadorea</taxon>
        <taxon>Rhabditida</taxon>
        <taxon>Rhabditina</taxon>
        <taxon>Rhabditomorpha</taxon>
        <taxon>Strongyloidea</taxon>
        <taxon>Metastrongylidae</taxon>
        <taxon>Angiostrongylus</taxon>
    </lineage>
</organism>
<dbReference type="GO" id="GO:0005930">
    <property type="term" value="C:axoneme"/>
    <property type="evidence" value="ECO:0007669"/>
    <property type="project" value="TreeGrafter"/>
</dbReference>
<dbReference type="FunFam" id="3.40.50.300:FF:000996">
    <property type="entry name" value="Cytoplasmic dynein heavy chain"/>
    <property type="match status" value="1"/>
</dbReference>
<dbReference type="GO" id="GO:0060271">
    <property type="term" value="P:cilium assembly"/>
    <property type="evidence" value="ECO:0007669"/>
    <property type="project" value="TreeGrafter"/>
</dbReference>
<keyword evidence="8" id="KW-0175">Coiled coil</keyword>
<dbReference type="Gene3D" id="3.40.50.300">
    <property type="entry name" value="P-loop containing nucleotide triphosphate hydrolases"/>
    <property type="match status" value="1"/>
</dbReference>
<dbReference type="GO" id="GO:0008569">
    <property type="term" value="F:minus-end-directed microtubule motor activity"/>
    <property type="evidence" value="ECO:0007669"/>
    <property type="project" value="UniProtKB-ARBA"/>
</dbReference>
<evidence type="ECO:0000256" key="5">
    <source>
        <dbReference type="ARBA" id="ARBA00022737"/>
    </source>
</evidence>
<dbReference type="STRING" id="6313.A0A0K0D0E0"/>
<dbReference type="GO" id="GO:0000070">
    <property type="term" value="P:mitotic sister chromatid segregation"/>
    <property type="evidence" value="ECO:0007669"/>
    <property type="project" value="UniProtKB-ARBA"/>
</dbReference>
<proteinExistence type="predicted"/>
<evidence type="ECO:0000256" key="7">
    <source>
        <dbReference type="ARBA" id="ARBA00022840"/>
    </source>
</evidence>
<keyword evidence="4" id="KW-0493">Microtubule</keyword>
<dbReference type="Pfam" id="PF12774">
    <property type="entry name" value="AAA_6"/>
    <property type="match status" value="1"/>
</dbReference>
<keyword evidence="12" id="KW-1185">Reference proteome</keyword>
<dbReference type="GO" id="GO:0005938">
    <property type="term" value="C:cell cortex"/>
    <property type="evidence" value="ECO:0007669"/>
    <property type="project" value="UniProtKB-ARBA"/>
</dbReference>
<evidence type="ECO:0000256" key="10">
    <source>
        <dbReference type="ARBA" id="ARBA00023212"/>
    </source>
</evidence>
<evidence type="ECO:0000256" key="9">
    <source>
        <dbReference type="ARBA" id="ARBA00023175"/>
    </source>
</evidence>
<comment type="subcellular location">
    <subcellularLocation>
        <location evidence="1">Cytoplasm</location>
        <location evidence="1">Cytoskeleton</location>
    </subcellularLocation>
</comment>
<dbReference type="PANTHER" id="PTHR10676:SF352">
    <property type="entry name" value="CYTOPLASMIC DYNEIN 2 HEAVY CHAIN 1"/>
    <property type="match status" value="1"/>
</dbReference>
<dbReference type="GO" id="GO:0097729">
    <property type="term" value="C:9+2 motile cilium"/>
    <property type="evidence" value="ECO:0007669"/>
    <property type="project" value="TreeGrafter"/>
</dbReference>
<reference evidence="12" key="1">
    <citation type="submission" date="2012-09" db="EMBL/GenBank/DDBJ databases">
        <authorList>
            <person name="Martin A.A."/>
        </authorList>
    </citation>
    <scope>NUCLEOTIDE SEQUENCE</scope>
</reference>
<dbReference type="Proteomes" id="UP000035642">
    <property type="component" value="Unassembled WGS sequence"/>
</dbReference>
<dbReference type="GO" id="GO:0000235">
    <property type="term" value="C:astral microtubule"/>
    <property type="evidence" value="ECO:0007669"/>
    <property type="project" value="UniProtKB-ARBA"/>
</dbReference>
<protein>
    <recommendedName>
        <fullName evidence="2">Dynein heavy chain, cytoplasmic</fullName>
    </recommendedName>
</protein>
<keyword evidence="7" id="KW-0067">ATP-binding</keyword>
<evidence type="ECO:0000313" key="13">
    <source>
        <dbReference type="WBParaSite" id="ACAC_0000352501-mRNA-1"/>
    </source>
</evidence>
<keyword evidence="5" id="KW-0677">Repeat</keyword>
<dbReference type="SUPFAM" id="SSF52540">
    <property type="entry name" value="P-loop containing nucleoside triphosphate hydrolases"/>
    <property type="match status" value="1"/>
</dbReference>
<dbReference type="InterPro" id="IPR035699">
    <property type="entry name" value="AAA_6"/>
</dbReference>
<dbReference type="GO" id="GO:0035721">
    <property type="term" value="P:intraciliary retrograde transport"/>
    <property type="evidence" value="ECO:0007669"/>
    <property type="project" value="TreeGrafter"/>
</dbReference>
<evidence type="ECO:0000313" key="12">
    <source>
        <dbReference type="Proteomes" id="UP000035642"/>
    </source>
</evidence>
<keyword evidence="3" id="KW-0963">Cytoplasm</keyword>
<dbReference type="GO" id="GO:0005868">
    <property type="term" value="C:cytoplasmic dynein complex"/>
    <property type="evidence" value="ECO:0007669"/>
    <property type="project" value="TreeGrafter"/>
</dbReference>
<dbReference type="GO" id="GO:0051959">
    <property type="term" value="F:dynein light intermediate chain binding"/>
    <property type="evidence" value="ECO:0007669"/>
    <property type="project" value="InterPro"/>
</dbReference>
<dbReference type="GO" id="GO:0005524">
    <property type="term" value="F:ATP binding"/>
    <property type="evidence" value="ECO:0007669"/>
    <property type="project" value="UniProtKB-KW"/>
</dbReference>
<evidence type="ECO:0000256" key="1">
    <source>
        <dbReference type="ARBA" id="ARBA00004245"/>
    </source>
</evidence>
<dbReference type="CDD" id="cd00009">
    <property type="entry name" value="AAA"/>
    <property type="match status" value="1"/>
</dbReference>
<evidence type="ECO:0000256" key="6">
    <source>
        <dbReference type="ARBA" id="ARBA00022741"/>
    </source>
</evidence>
<accession>A0A0K0D0E0</accession>
<dbReference type="GO" id="GO:1902850">
    <property type="term" value="P:microtubule cytoskeleton organization involved in mitosis"/>
    <property type="evidence" value="ECO:0007669"/>
    <property type="project" value="UniProtKB-ARBA"/>
</dbReference>
<keyword evidence="10" id="KW-0206">Cytoskeleton</keyword>
<dbReference type="PANTHER" id="PTHR10676">
    <property type="entry name" value="DYNEIN HEAVY CHAIN FAMILY PROTEIN"/>
    <property type="match status" value="1"/>
</dbReference>
<dbReference type="InterPro" id="IPR027417">
    <property type="entry name" value="P-loop_NTPase"/>
</dbReference>
<sequence>MYMGLGGNPYGPAGTGKTESVKALASLFGRQVLVFNCDEGIDVHSMSRIFIGIVQCGAWGCFDEFNRLDQTVLSAVSMQIQTIQDVIKSKSGTCVLGGKTVSNRENDLNISIFSNSLSL</sequence>
<reference evidence="13" key="2">
    <citation type="submission" date="2017-02" db="UniProtKB">
        <authorList>
            <consortium name="WormBaseParasite"/>
        </authorList>
    </citation>
    <scope>IDENTIFICATION</scope>
</reference>
<evidence type="ECO:0000256" key="3">
    <source>
        <dbReference type="ARBA" id="ARBA00022490"/>
    </source>
</evidence>
<evidence type="ECO:0000256" key="4">
    <source>
        <dbReference type="ARBA" id="ARBA00022701"/>
    </source>
</evidence>
<dbReference type="GO" id="GO:0045505">
    <property type="term" value="F:dynein intermediate chain binding"/>
    <property type="evidence" value="ECO:0007669"/>
    <property type="project" value="InterPro"/>
</dbReference>
<name>A0A0K0D0E0_ANGCA</name>